<keyword evidence="2 4" id="KW-0235">DNA replication</keyword>
<evidence type="ECO:0000256" key="3">
    <source>
        <dbReference type="ARBA" id="ARBA00023125"/>
    </source>
</evidence>
<dbReference type="InterPro" id="IPR012340">
    <property type="entry name" value="NA-bd_OB-fold"/>
</dbReference>
<organism evidence="5 6">
    <name type="scientific">Burkholderia multivorans (strain ATCC 17616 / 249)</name>
    <dbReference type="NCBI Taxonomy" id="395019"/>
    <lineage>
        <taxon>Bacteria</taxon>
        <taxon>Pseudomonadati</taxon>
        <taxon>Pseudomonadota</taxon>
        <taxon>Betaproteobacteria</taxon>
        <taxon>Burkholderiales</taxon>
        <taxon>Burkholderiaceae</taxon>
        <taxon>Burkholderia</taxon>
        <taxon>Burkholderia cepacia complex</taxon>
    </lineage>
</organism>
<dbReference type="Pfam" id="PF22657">
    <property type="entry name" value="SSB_1"/>
    <property type="match status" value="1"/>
</dbReference>
<evidence type="ECO:0000313" key="6">
    <source>
        <dbReference type="Proteomes" id="UP000008815"/>
    </source>
</evidence>
<evidence type="ECO:0000256" key="4">
    <source>
        <dbReference type="HAMAP-Rule" id="MF_00720"/>
    </source>
</evidence>
<keyword evidence="6" id="KW-1185">Reference proteome</keyword>
<comment type="similarity">
    <text evidence="4">Belongs to the PriB family.</text>
</comment>
<dbReference type="Proteomes" id="UP000008815">
    <property type="component" value="Chromosome 1"/>
</dbReference>
<dbReference type="AlphaFoldDB" id="A0A0H3KFR0"/>
<dbReference type="GeneID" id="89570322"/>
<accession>A0A0H3KFR0</accession>
<dbReference type="SUPFAM" id="SSF50249">
    <property type="entry name" value="Nucleic acid-binding proteins"/>
    <property type="match status" value="1"/>
</dbReference>
<proteinExistence type="inferred from homology"/>
<dbReference type="InterPro" id="IPR023646">
    <property type="entry name" value="Prisomal_replication_PriB"/>
</dbReference>
<evidence type="ECO:0000256" key="2">
    <source>
        <dbReference type="ARBA" id="ARBA00022705"/>
    </source>
</evidence>
<dbReference type="Gene3D" id="2.40.50.140">
    <property type="entry name" value="Nucleic acid-binding proteins"/>
    <property type="match status" value="1"/>
</dbReference>
<keyword evidence="1 4" id="KW-0639">Primosome</keyword>
<evidence type="ECO:0000313" key="5">
    <source>
        <dbReference type="EMBL" id="BAG43762.1"/>
    </source>
</evidence>
<comment type="subunit">
    <text evidence="4">Homodimer. Interacts with PriA and DnaT. Component of the replication restart primosome. Primosome assembly occurs via a 'hand-off' mechanism. PriA binds to replication forks, subsequently PriB then DnaT bind; DnaT then displaces ssDNA to generate the helicase loading substrate.</text>
</comment>
<dbReference type="HAMAP" id="MF_00720">
    <property type="entry name" value="PriB"/>
    <property type="match status" value="1"/>
</dbReference>
<reference evidence="5 6" key="1">
    <citation type="submission" date="2007-04" db="EMBL/GenBank/DDBJ databases">
        <title>Complete genome sequence of Burkholderia multivorans ATCC 17616.</title>
        <authorList>
            <person name="Ohtsubo Y."/>
            <person name="Yamashita A."/>
            <person name="Kurokawa K."/>
            <person name="Takami H."/>
            <person name="Yuhara S."/>
            <person name="Nishiyama E."/>
            <person name="Endo R."/>
            <person name="Miyazaki R."/>
            <person name="Ono A."/>
            <person name="Yano K."/>
            <person name="Ito M."/>
            <person name="Sota M."/>
            <person name="Yuji N."/>
            <person name="Hattori M."/>
            <person name="Tsuda M."/>
        </authorList>
    </citation>
    <scope>NUCLEOTIDE SEQUENCE [LARGE SCALE GENOMIC DNA]</scope>
    <source>
        <strain evidence="6">ATCC 17616 / 249</strain>
    </source>
</reference>
<comment type="function">
    <text evidence="4">Involved in the restart of stalled replication forks, which reloads the replicative helicase on sites other than the origin of replication; the PriA-PriB pathway is the major replication restart pathway. During primosome assembly it facilitates complex formation between PriA and DnaT on DNA; stabilizes PriA on DNA. Stimulates the DNA unwinding activity of PriA helicase.</text>
</comment>
<dbReference type="GO" id="GO:0003697">
    <property type="term" value="F:single-stranded DNA binding"/>
    <property type="evidence" value="ECO:0007669"/>
    <property type="project" value="UniProtKB-UniRule"/>
</dbReference>
<dbReference type="STRING" id="395019.BMULJ_01842"/>
<dbReference type="eggNOG" id="COG2965">
    <property type="taxonomic scope" value="Bacteria"/>
</dbReference>
<dbReference type="NCBIfam" id="TIGR04418">
    <property type="entry name" value="PriB_gamma"/>
    <property type="match status" value="1"/>
</dbReference>
<gene>
    <name evidence="4 5" type="primary">priB</name>
    <name evidence="5" type="ordered locus">BMULJ_01842</name>
</gene>
<dbReference type="EMBL" id="AP009385">
    <property type="protein sequence ID" value="BAG43762.1"/>
    <property type="molecule type" value="Genomic_DNA"/>
</dbReference>
<dbReference type="InterPro" id="IPR000424">
    <property type="entry name" value="Primosome_PriB/ssb"/>
</dbReference>
<sequence length="99" mass="10663">MNRLQLTASVVERAAVRYTPAGVPIASATLQHRTEVVEAGIPRQVEMTIEAVAAGDASGRLEQCELGVETLFTGFLAKKSRNARTLVFHITALQDIGKD</sequence>
<evidence type="ECO:0000256" key="1">
    <source>
        <dbReference type="ARBA" id="ARBA00022515"/>
    </source>
</evidence>
<dbReference type="PIRSF" id="PIRSF003135">
    <property type="entry name" value="Primosomal_n"/>
    <property type="match status" value="1"/>
</dbReference>
<dbReference type="HOGENOM" id="CLU_166075_1_2_4"/>
<protein>
    <recommendedName>
        <fullName evidence="4">Replication restart protein PriB</fullName>
    </recommendedName>
</protein>
<dbReference type="RefSeq" id="WP_006402296.1">
    <property type="nucleotide sequence ID" value="NC_010084.1"/>
</dbReference>
<keyword evidence="3 4" id="KW-0238">DNA-binding</keyword>
<dbReference type="GO" id="GO:0006269">
    <property type="term" value="P:DNA replication, synthesis of primer"/>
    <property type="evidence" value="ECO:0007669"/>
    <property type="project" value="UniProtKB-KW"/>
</dbReference>
<dbReference type="PROSITE" id="PS50935">
    <property type="entry name" value="SSB"/>
    <property type="match status" value="1"/>
</dbReference>
<dbReference type="GO" id="GO:1990077">
    <property type="term" value="C:primosome complex"/>
    <property type="evidence" value="ECO:0007669"/>
    <property type="project" value="UniProtKB-UniRule"/>
</dbReference>
<dbReference type="KEGG" id="bmj:BMULJ_01842"/>
<name>A0A0H3KFR0_BURM1</name>
<dbReference type="KEGG" id="bmu:Bmul_1401"/>